<dbReference type="Gene3D" id="2.60.200.40">
    <property type="match status" value="1"/>
</dbReference>
<keyword evidence="6 13" id="KW-0418">Kinase</keyword>
<keyword evidence="14" id="KW-1185">Reference proteome</keyword>
<dbReference type="GO" id="GO:0005886">
    <property type="term" value="C:plasma membrane"/>
    <property type="evidence" value="ECO:0007669"/>
    <property type="project" value="TreeGrafter"/>
</dbReference>
<dbReference type="Pfam" id="PF19279">
    <property type="entry name" value="YegS_C"/>
    <property type="match status" value="1"/>
</dbReference>
<evidence type="ECO:0000256" key="1">
    <source>
        <dbReference type="ARBA" id="ARBA00001946"/>
    </source>
</evidence>
<dbReference type="GO" id="GO:0008654">
    <property type="term" value="P:phospholipid biosynthetic process"/>
    <property type="evidence" value="ECO:0007669"/>
    <property type="project" value="UniProtKB-KW"/>
</dbReference>
<dbReference type="InterPro" id="IPR005218">
    <property type="entry name" value="Diacylglycerol/lipid_kinase"/>
</dbReference>
<dbReference type="NCBIfam" id="TIGR00147">
    <property type="entry name" value="YegS/Rv2252/BmrU family lipid kinase"/>
    <property type="match status" value="1"/>
</dbReference>
<keyword evidence="4" id="KW-0479">Metal-binding</keyword>
<keyword evidence="3 13" id="KW-0808">Transferase</keyword>
<evidence type="ECO:0000256" key="4">
    <source>
        <dbReference type="ARBA" id="ARBA00022723"/>
    </source>
</evidence>
<dbReference type="GO" id="GO:0046872">
    <property type="term" value="F:metal ion binding"/>
    <property type="evidence" value="ECO:0007669"/>
    <property type="project" value="UniProtKB-KW"/>
</dbReference>
<dbReference type="SUPFAM" id="SSF111331">
    <property type="entry name" value="NAD kinase/diacylglycerol kinase-like"/>
    <property type="match status" value="1"/>
</dbReference>
<evidence type="ECO:0000259" key="12">
    <source>
        <dbReference type="PROSITE" id="PS50146"/>
    </source>
</evidence>
<keyword evidence="5" id="KW-0547">Nucleotide-binding</keyword>
<dbReference type="InterPro" id="IPR001206">
    <property type="entry name" value="Diacylglycerol_kinase_cat_dom"/>
</dbReference>
<dbReference type="EMBL" id="JALIDZ010000003">
    <property type="protein sequence ID" value="MCT8971470.1"/>
    <property type="molecule type" value="Genomic_DNA"/>
</dbReference>
<evidence type="ECO:0000256" key="10">
    <source>
        <dbReference type="ARBA" id="ARBA00023209"/>
    </source>
</evidence>
<dbReference type="SMART" id="SM00046">
    <property type="entry name" value="DAGKc"/>
    <property type="match status" value="1"/>
</dbReference>
<evidence type="ECO:0000256" key="7">
    <source>
        <dbReference type="ARBA" id="ARBA00022840"/>
    </source>
</evidence>
<dbReference type="GO" id="GO:0005524">
    <property type="term" value="F:ATP binding"/>
    <property type="evidence" value="ECO:0007669"/>
    <property type="project" value="UniProtKB-KW"/>
</dbReference>
<dbReference type="PANTHER" id="PTHR12358">
    <property type="entry name" value="SPHINGOSINE KINASE"/>
    <property type="match status" value="1"/>
</dbReference>
<evidence type="ECO:0000256" key="5">
    <source>
        <dbReference type="ARBA" id="ARBA00022741"/>
    </source>
</evidence>
<feature type="domain" description="DAGKc" evidence="12">
    <location>
        <begin position="1"/>
        <end position="127"/>
    </location>
</feature>
<dbReference type="InterPro" id="IPR045540">
    <property type="entry name" value="YegS/DAGK_C"/>
</dbReference>
<dbReference type="RefSeq" id="WP_261615051.1">
    <property type="nucleotide sequence ID" value="NZ_JALIDZ010000003.1"/>
</dbReference>
<dbReference type="InterPro" id="IPR050187">
    <property type="entry name" value="Lipid_Phosphate_FormReg"/>
</dbReference>
<organism evidence="13 14">
    <name type="scientific">Microbaculum marinisediminis</name>
    <dbReference type="NCBI Taxonomy" id="2931392"/>
    <lineage>
        <taxon>Bacteria</taxon>
        <taxon>Pseudomonadati</taxon>
        <taxon>Pseudomonadota</taxon>
        <taxon>Alphaproteobacteria</taxon>
        <taxon>Hyphomicrobiales</taxon>
        <taxon>Tepidamorphaceae</taxon>
        <taxon>Microbaculum</taxon>
    </lineage>
</organism>
<dbReference type="GO" id="GO:0016301">
    <property type="term" value="F:kinase activity"/>
    <property type="evidence" value="ECO:0007669"/>
    <property type="project" value="UniProtKB-KW"/>
</dbReference>
<keyword evidence="2" id="KW-0444">Lipid biosynthesis</keyword>
<evidence type="ECO:0000256" key="3">
    <source>
        <dbReference type="ARBA" id="ARBA00022679"/>
    </source>
</evidence>
<comment type="caution">
    <text evidence="13">The sequence shown here is derived from an EMBL/GenBank/DDBJ whole genome shotgun (WGS) entry which is preliminary data.</text>
</comment>
<dbReference type="Pfam" id="PF00781">
    <property type="entry name" value="DAGK_cat"/>
    <property type="match status" value="1"/>
</dbReference>
<evidence type="ECO:0000256" key="2">
    <source>
        <dbReference type="ARBA" id="ARBA00022516"/>
    </source>
</evidence>
<gene>
    <name evidence="13" type="ORF">MUB46_06340</name>
</gene>
<accession>A0AAW5QWU2</accession>
<sequence>MPNRLLIVANPGASRADVALGPAVGTLAAAGFDLDLRQPDDANDIPALIEQEAPGCDAIVVAGGDGTVNAAAEALIHAGKPVGLLPVGTANDLAQTLGIPADPQAAADIIIAGHSRDIDVGRVNAKPFLNVASIGLSVDIARRQDTGRKQQWRAFSYLLTTIEVLGEANRFRAEIECDDESVVVDTYQIAVGNGVFYGGGMRIAEDAAIDDGLLDVYAIKAATVLELLALAPALRAGRHLERDDVVSLRGARVRIASTQPLPINTDGEVTTESPAEFGVDRAALTVFAPPPDP</sequence>
<dbReference type="AlphaFoldDB" id="A0AAW5QWU2"/>
<evidence type="ECO:0000256" key="6">
    <source>
        <dbReference type="ARBA" id="ARBA00022777"/>
    </source>
</evidence>
<dbReference type="PROSITE" id="PS50146">
    <property type="entry name" value="DAGK"/>
    <property type="match status" value="1"/>
</dbReference>
<comment type="cofactor">
    <cofactor evidence="1">
        <name>Mg(2+)</name>
        <dbReference type="ChEBI" id="CHEBI:18420"/>
    </cofactor>
</comment>
<evidence type="ECO:0000313" key="14">
    <source>
        <dbReference type="Proteomes" id="UP001320898"/>
    </source>
</evidence>
<name>A0AAW5QWU2_9HYPH</name>
<dbReference type="Gene3D" id="3.40.50.10330">
    <property type="entry name" value="Probable inorganic polyphosphate/atp-NAD kinase, domain 1"/>
    <property type="match status" value="1"/>
</dbReference>
<evidence type="ECO:0000256" key="8">
    <source>
        <dbReference type="ARBA" id="ARBA00022842"/>
    </source>
</evidence>
<dbReference type="InterPro" id="IPR016064">
    <property type="entry name" value="NAD/diacylglycerol_kinase_sf"/>
</dbReference>
<dbReference type="EC" id="2.7.1.-" evidence="13"/>
<keyword evidence="11" id="KW-1208">Phospholipid metabolism</keyword>
<dbReference type="Proteomes" id="UP001320898">
    <property type="component" value="Unassembled WGS sequence"/>
</dbReference>
<keyword evidence="7" id="KW-0067">ATP-binding</keyword>
<dbReference type="PANTHER" id="PTHR12358:SF106">
    <property type="entry name" value="LIPID KINASE YEGS"/>
    <property type="match status" value="1"/>
</dbReference>
<proteinExistence type="predicted"/>
<dbReference type="InterPro" id="IPR017438">
    <property type="entry name" value="ATP-NAD_kinase_N"/>
</dbReference>
<keyword evidence="8" id="KW-0460">Magnesium</keyword>
<evidence type="ECO:0000256" key="11">
    <source>
        <dbReference type="ARBA" id="ARBA00023264"/>
    </source>
</evidence>
<evidence type="ECO:0000256" key="9">
    <source>
        <dbReference type="ARBA" id="ARBA00023098"/>
    </source>
</evidence>
<protein>
    <submittedName>
        <fullName evidence="13">Lipid kinase</fullName>
        <ecNumber evidence="13">2.7.1.-</ecNumber>
    </submittedName>
</protein>
<evidence type="ECO:0000313" key="13">
    <source>
        <dbReference type="EMBL" id="MCT8971470.1"/>
    </source>
</evidence>
<dbReference type="NCBIfam" id="NF009604">
    <property type="entry name" value="PRK13057.1"/>
    <property type="match status" value="1"/>
</dbReference>
<keyword evidence="10" id="KW-0594">Phospholipid biosynthesis</keyword>
<reference evidence="13 14" key="1">
    <citation type="submission" date="2022-04" db="EMBL/GenBank/DDBJ databases">
        <authorList>
            <person name="Ye Y.-Q."/>
            <person name="Du Z.-J."/>
        </authorList>
    </citation>
    <scope>NUCLEOTIDE SEQUENCE [LARGE SCALE GENOMIC DNA]</scope>
    <source>
        <strain evidence="13 14">A6E488</strain>
    </source>
</reference>
<keyword evidence="9" id="KW-0443">Lipid metabolism</keyword>